<evidence type="ECO:0000256" key="4">
    <source>
        <dbReference type="ARBA" id="ARBA00022989"/>
    </source>
</evidence>
<accession>U4L9M7</accession>
<dbReference type="OMA" id="KACAYLY"/>
<evidence type="ECO:0000256" key="7">
    <source>
        <dbReference type="SAM" id="MobiDB-lite"/>
    </source>
</evidence>
<feature type="transmembrane region" description="Helical" evidence="8">
    <location>
        <begin position="66"/>
        <end position="89"/>
    </location>
</feature>
<sequence length="585" mass="64556">MVEPLSRIRSPSERLRLPFHRRVQRTLNALGPFGWHAVYFASICLVASWILYGVGARAGAKRGENLGYLDAVFLGVTSATGAGLGNVALSDLDKIQQIVAFLLILFGGHLWVSACVVNVQRAFLARKIHKRCLEEMKKKKQRLEDERRQLQLQDQQGKVEGDEELEKQGITASSSEAADVSSLSPKLVSPGHHDASSQCTAFDLVGMETPFDKLSLGDTPTDHDTLSALTTLCWLLPAYMTFFQLLGMICIGSYITRHGMDIVAVNNLNPWWYALFNSVSAFNNSGMSLLDANMSPYATRGALVVWTQCVLIIAGNAGFPIFLRTILLFLPKNAGTKLLLDETHGRRLFPYLFGFREFNWLLSMLLVLNLTSWTVFEALAPYTPSLANLNLGQRFLSGLFQGLSVRSGGFGIVAIRELHVGVLLTYVVMLYISAFPIDVTRSPPGSAWNFIKQQLRGLMRAGDLRYLASAVWLICVIDGIGEDEVFGVVFEVASAFGCVGVSFGALGDTRLALVGDWRGGSKLVLAGIMLWGRVREARRGILTEWGRETRERTWYGGIKEGTHDMGIGGKEIDEEENVVVRVEIV</sequence>
<feature type="transmembrane region" description="Helical" evidence="8">
    <location>
        <begin position="232"/>
        <end position="255"/>
    </location>
</feature>
<dbReference type="OrthoDB" id="9999863at2759"/>
<feature type="transmembrane region" description="Helical" evidence="8">
    <location>
        <begin position="33"/>
        <end position="54"/>
    </location>
</feature>
<dbReference type="AlphaFoldDB" id="U4L9M7"/>
<keyword evidence="10" id="KW-1185">Reference proteome</keyword>
<evidence type="ECO:0000256" key="2">
    <source>
        <dbReference type="ARBA" id="ARBA00022448"/>
    </source>
</evidence>
<dbReference type="InterPro" id="IPR051143">
    <property type="entry name" value="TrkH_K-transport"/>
</dbReference>
<dbReference type="InterPro" id="IPR003445">
    <property type="entry name" value="Cat_transpt"/>
</dbReference>
<evidence type="ECO:0000256" key="6">
    <source>
        <dbReference type="ARBA" id="ARBA00023136"/>
    </source>
</evidence>
<dbReference type="Proteomes" id="UP000018144">
    <property type="component" value="Unassembled WGS sequence"/>
</dbReference>
<comment type="subcellular location">
    <subcellularLocation>
        <location evidence="1">Membrane</location>
        <topology evidence="1">Multi-pass membrane protein</topology>
    </subcellularLocation>
</comment>
<protein>
    <submittedName>
        <fullName evidence="9">Similar to Potassium transport protein 1 acc. no. P47946</fullName>
    </submittedName>
</protein>
<dbReference type="eggNOG" id="KOG1341">
    <property type="taxonomic scope" value="Eukaryota"/>
</dbReference>
<keyword evidence="3 8" id="KW-0812">Transmembrane</keyword>
<keyword evidence="5" id="KW-0406">Ion transport</keyword>
<name>U4L9M7_PYROM</name>
<dbReference type="Gene3D" id="1.10.287.70">
    <property type="match status" value="1"/>
</dbReference>
<keyword evidence="6 8" id="KW-0472">Membrane</keyword>
<dbReference type="GO" id="GO:1990573">
    <property type="term" value="P:potassium ion import across plasma membrane"/>
    <property type="evidence" value="ECO:0007669"/>
    <property type="project" value="TreeGrafter"/>
</dbReference>
<evidence type="ECO:0000256" key="8">
    <source>
        <dbReference type="SAM" id="Phobius"/>
    </source>
</evidence>
<dbReference type="Pfam" id="PF02386">
    <property type="entry name" value="TrkH"/>
    <property type="match status" value="1"/>
</dbReference>
<evidence type="ECO:0000256" key="5">
    <source>
        <dbReference type="ARBA" id="ARBA00023065"/>
    </source>
</evidence>
<dbReference type="EMBL" id="HF935320">
    <property type="protein sequence ID" value="CCX06889.1"/>
    <property type="molecule type" value="Genomic_DNA"/>
</dbReference>
<organism evidence="9 10">
    <name type="scientific">Pyronema omphalodes (strain CBS 100304)</name>
    <name type="common">Pyronema confluens</name>
    <dbReference type="NCBI Taxonomy" id="1076935"/>
    <lineage>
        <taxon>Eukaryota</taxon>
        <taxon>Fungi</taxon>
        <taxon>Dikarya</taxon>
        <taxon>Ascomycota</taxon>
        <taxon>Pezizomycotina</taxon>
        <taxon>Pezizomycetes</taxon>
        <taxon>Pezizales</taxon>
        <taxon>Pyronemataceae</taxon>
        <taxon>Pyronema</taxon>
    </lineage>
</organism>
<dbReference type="STRING" id="1076935.U4L9M7"/>
<dbReference type="GO" id="GO:0030007">
    <property type="term" value="P:intracellular potassium ion homeostasis"/>
    <property type="evidence" value="ECO:0007669"/>
    <property type="project" value="TreeGrafter"/>
</dbReference>
<feature type="transmembrane region" description="Helical" evidence="8">
    <location>
        <begin position="302"/>
        <end position="323"/>
    </location>
</feature>
<feature type="region of interest" description="Disordered" evidence="7">
    <location>
        <begin position="144"/>
        <end position="178"/>
    </location>
</feature>
<keyword evidence="4 8" id="KW-1133">Transmembrane helix</keyword>
<dbReference type="PANTHER" id="PTHR31064">
    <property type="entry name" value="POTASSIUM TRANSPORT PROTEIN DDB_G0292412-RELATED"/>
    <property type="match status" value="1"/>
</dbReference>
<proteinExistence type="predicted"/>
<feature type="transmembrane region" description="Helical" evidence="8">
    <location>
        <begin position="271"/>
        <end position="290"/>
    </location>
</feature>
<evidence type="ECO:0000313" key="9">
    <source>
        <dbReference type="EMBL" id="CCX06889.1"/>
    </source>
</evidence>
<gene>
    <name evidence="9" type="ORF">PCON_06476</name>
</gene>
<dbReference type="GO" id="GO:0140107">
    <property type="term" value="F:high-affinity potassium ion transmembrane transporter activity"/>
    <property type="evidence" value="ECO:0007669"/>
    <property type="project" value="TreeGrafter"/>
</dbReference>
<reference evidence="9 10" key="1">
    <citation type="journal article" date="2013" name="PLoS Genet.">
        <title>The genome and development-dependent transcriptomes of Pyronema confluens: a window into fungal evolution.</title>
        <authorList>
            <person name="Traeger S."/>
            <person name="Altegoer F."/>
            <person name="Freitag M."/>
            <person name="Gabaldon T."/>
            <person name="Kempken F."/>
            <person name="Kumar A."/>
            <person name="Marcet-Houben M."/>
            <person name="Poggeler S."/>
            <person name="Stajich J.E."/>
            <person name="Nowrousian M."/>
        </authorList>
    </citation>
    <scope>NUCLEOTIDE SEQUENCE [LARGE SCALE GENOMIC DNA]</scope>
    <source>
        <strain evidence="10">CBS 100304</strain>
        <tissue evidence="9">Vegetative mycelium</tissue>
    </source>
</reference>
<keyword evidence="2" id="KW-0813">Transport</keyword>
<feature type="transmembrane region" description="Helical" evidence="8">
    <location>
        <begin position="95"/>
        <end position="119"/>
    </location>
</feature>
<evidence type="ECO:0000256" key="3">
    <source>
        <dbReference type="ARBA" id="ARBA00022692"/>
    </source>
</evidence>
<evidence type="ECO:0000313" key="10">
    <source>
        <dbReference type="Proteomes" id="UP000018144"/>
    </source>
</evidence>
<evidence type="ECO:0000256" key="1">
    <source>
        <dbReference type="ARBA" id="ARBA00004141"/>
    </source>
</evidence>
<dbReference type="PANTHER" id="PTHR31064:SF37">
    <property type="entry name" value="TRANSPORTER, PUTATIVE (EUROFUNG)-RELATED"/>
    <property type="match status" value="1"/>
</dbReference>
<dbReference type="GO" id="GO:0005886">
    <property type="term" value="C:plasma membrane"/>
    <property type="evidence" value="ECO:0007669"/>
    <property type="project" value="TreeGrafter"/>
</dbReference>